<keyword evidence="3" id="KW-1185">Reference proteome</keyword>
<reference evidence="2 3" key="1">
    <citation type="journal article" date="2019" name="Sci. Rep.">
        <title>A high-quality genome of Eragrostis curvula grass provides insights into Poaceae evolution and supports new strategies to enhance forage quality.</title>
        <authorList>
            <person name="Carballo J."/>
            <person name="Santos B.A.C.M."/>
            <person name="Zappacosta D."/>
            <person name="Garbus I."/>
            <person name="Selva J.P."/>
            <person name="Gallo C.A."/>
            <person name="Diaz A."/>
            <person name="Albertini E."/>
            <person name="Caccamo M."/>
            <person name="Echenique V."/>
        </authorList>
    </citation>
    <scope>NUCLEOTIDE SEQUENCE [LARGE SCALE GENOMIC DNA]</scope>
    <source>
        <strain evidence="3">cv. Victoria</strain>
        <tissue evidence="2">Leaf</tissue>
    </source>
</reference>
<evidence type="ECO:0000313" key="2">
    <source>
        <dbReference type="EMBL" id="TVU23715.1"/>
    </source>
</evidence>
<proteinExistence type="predicted"/>
<dbReference type="Gramene" id="TVU23715">
    <property type="protein sequence ID" value="TVU23715"/>
    <property type="gene ID" value="EJB05_26094"/>
</dbReference>
<keyword evidence="1" id="KW-0472">Membrane</keyword>
<keyword evidence="1" id="KW-1133">Transmembrane helix</keyword>
<dbReference type="EMBL" id="RWGY01000013">
    <property type="protein sequence ID" value="TVU23715.1"/>
    <property type="molecule type" value="Genomic_DNA"/>
</dbReference>
<accession>A0A5J9UJY3</accession>
<evidence type="ECO:0000313" key="3">
    <source>
        <dbReference type="Proteomes" id="UP000324897"/>
    </source>
</evidence>
<dbReference type="AlphaFoldDB" id="A0A5J9UJY3"/>
<dbReference type="Proteomes" id="UP000324897">
    <property type="component" value="Chromosome 2"/>
</dbReference>
<organism evidence="2 3">
    <name type="scientific">Eragrostis curvula</name>
    <name type="common">weeping love grass</name>
    <dbReference type="NCBI Taxonomy" id="38414"/>
    <lineage>
        <taxon>Eukaryota</taxon>
        <taxon>Viridiplantae</taxon>
        <taxon>Streptophyta</taxon>
        <taxon>Embryophyta</taxon>
        <taxon>Tracheophyta</taxon>
        <taxon>Spermatophyta</taxon>
        <taxon>Magnoliopsida</taxon>
        <taxon>Liliopsida</taxon>
        <taxon>Poales</taxon>
        <taxon>Poaceae</taxon>
        <taxon>PACMAD clade</taxon>
        <taxon>Chloridoideae</taxon>
        <taxon>Eragrostideae</taxon>
        <taxon>Eragrostidinae</taxon>
        <taxon>Eragrostis</taxon>
    </lineage>
</organism>
<gene>
    <name evidence="2" type="ORF">EJB05_26094</name>
</gene>
<feature type="transmembrane region" description="Helical" evidence="1">
    <location>
        <begin position="52"/>
        <end position="71"/>
    </location>
</feature>
<protein>
    <submittedName>
        <fullName evidence="2">Uncharacterized protein</fullName>
    </submittedName>
</protein>
<evidence type="ECO:0000256" key="1">
    <source>
        <dbReference type="SAM" id="Phobius"/>
    </source>
</evidence>
<comment type="caution">
    <text evidence="2">The sequence shown here is derived from an EMBL/GenBank/DDBJ whole genome shotgun (WGS) entry which is preliminary data.</text>
</comment>
<keyword evidence="1" id="KW-0812">Transmembrane</keyword>
<sequence length="80" mass="8953">MLAITAWRCRSWSPTADAIAPSPLAVAVGSSLGKERRCSPERRSSCWSDIRFCKTYSFFSVLLGIFFLPPVTTLQRRSLV</sequence>
<name>A0A5J9UJY3_9POAL</name>